<keyword evidence="6" id="KW-0472">Membrane</keyword>
<dbReference type="VEuPathDB" id="FungiDB:FOC4_g10011374"/>
<dbReference type="VEuPathDB" id="FungiDB:FOZG_09079"/>
<dbReference type="VEuPathDB" id="FungiDB:FOXG_03025"/>
<dbReference type="InterPro" id="IPR052374">
    <property type="entry name" value="SERAC1"/>
</dbReference>
<dbReference type="VEuPathDB" id="FungiDB:HZS61_009740"/>
<organism evidence="9 10">
    <name type="scientific">Fusarium oxysporum</name>
    <name type="common">Fusarium vascular wilt</name>
    <dbReference type="NCBI Taxonomy" id="5507"/>
    <lineage>
        <taxon>Eukaryota</taxon>
        <taxon>Fungi</taxon>
        <taxon>Dikarya</taxon>
        <taxon>Ascomycota</taxon>
        <taxon>Pezizomycotina</taxon>
        <taxon>Sordariomycetes</taxon>
        <taxon>Hypocreomycetidae</taxon>
        <taxon>Hypocreales</taxon>
        <taxon>Nectriaceae</taxon>
        <taxon>Fusarium</taxon>
        <taxon>Fusarium oxysporum species complex</taxon>
    </lineage>
</organism>
<dbReference type="PROSITE" id="PS50053">
    <property type="entry name" value="UBIQUITIN_2"/>
    <property type="match status" value="1"/>
</dbReference>
<feature type="compositionally biased region" description="Basic and acidic residues" evidence="7">
    <location>
        <begin position="654"/>
        <end position="668"/>
    </location>
</feature>
<dbReference type="PANTHER" id="PTHR48182:SF2">
    <property type="entry name" value="PROTEIN SERAC1"/>
    <property type="match status" value="1"/>
</dbReference>
<evidence type="ECO:0000259" key="8">
    <source>
        <dbReference type="PROSITE" id="PS50053"/>
    </source>
</evidence>
<dbReference type="VEuPathDB" id="FungiDB:FOIG_03111"/>
<dbReference type="InterPro" id="IPR000626">
    <property type="entry name" value="Ubiquitin-like_dom"/>
</dbReference>
<feature type="region of interest" description="Disordered" evidence="7">
    <location>
        <begin position="643"/>
        <end position="668"/>
    </location>
</feature>
<dbReference type="InterPro" id="IPR019956">
    <property type="entry name" value="Ubiquitin_dom"/>
</dbReference>
<sequence>MSDINHRRFTVLSEGENPIVDIVFIHGLGGHPKGTWTHKSSRFSSEPSTFWPRDLLPSKLPNARILTWGYESSPTNLNLFNPVSQVNIFQHARNFLDDLVDQRVESALQASREATFKPEQRAILQATSMIIFFGTPHRGAHWAEWAKKLTILSIGRVERRILDGLNVNSETLQRIASSFAVMVKEDLFKIVSFSEGLGISTIPGFTDKIVDEFSSTIGDAAEATYTLHANHLSMCKFESDSAEGFNKVLAKLRSQLIQIANPAPPPDPMREPPQGVRNWYIRAPVSDFQGRASLLERMNAYFFPEGNFAHGKKPLVLTGLGGIGKSEVALEHALKSSDKYSAGFQIDAASHESILQGYASIATLLGLGPGPSPCPTQPSETLLVPLVNKWFTANRDRWLLVFDNYDNPRQVHLHSYIPKSALGHVVVTSRQVDVGNIGTLFPVEPMEQQEACHLLFSLSGRDPNICSQADLDRAKTISEYVGQLPLGIVLAAAYVKAPGSGGLKRYAKLIEEQDENTVNDYLRKWSPADQSFSDYPFGVFDTWQRSLHSLTERNQDAAKFLRLCSFFSRSQLHTRIFRRSLQMKKHWTSLGKLEDLSPRDAGVPSWMVDIFAPRGTWDQDGFIRVLIDLENFSFMRLVKGVGTAESPPPDDSSSSDRSDPDSSESKNEPEDYELWMHPLVHQWAKSCLSPTEKSTFSLHAAWVFLHSIRDCAEVAEQDLLGFKWVHNLDSWAHIPSSSHGTSSSLVPVGLSQAVLEEFFKEVRMIMAGPEEVRDLFRDGQFQTGGGGMVNSFADLMIILQAFRTFLDRAYCSETDPDGWYWKLPPDDFRDTYAILIAFQQQKRNSSNLDNAGPIFKRALDYLQWKDEYASALLLSVSVVNDARHWDNLVQAAPRIDNLISDLRAPQEKFEFSVLTIAACAQLAISYAFAVGLNHHNNTNPRVDPMNFLDPDRHTAVVTIWSVGNTALRSLELLKAYQDAFEGKIPIAEVTITKTVQWQLQLSYAFACLREGRPDEAKPIFDAAISNAQIFKGHEASHLLVAQAQYATETQAQIGAAHLTFHELCYLEHDGDISHDDRDNLLMFLEDGMDLDPVGFPAILEKAAPAPVDRAEFLPRIMLGRKPDLHGQKGTDPDAKPETAGQLQESQPGPSSARTMFEFQLRPPRMERHRWSRGEFKKRTQEKLLEVKKILASFKPHVPSYAVAKLDSPSVERLDSDSRQDEGGESSESGGSLERRRERFVSSISPPSPGEDPGQQIFVKTLTGKTITLPFCLHDTVDNLKSRIQDREGILPDQQRIIFAGKQLEDGRTLSDYNM</sequence>
<dbReference type="Gene3D" id="3.10.20.90">
    <property type="entry name" value="Phosphatidylinositol 3-kinase Catalytic Subunit, Chain A, domain 1"/>
    <property type="match status" value="1"/>
</dbReference>
<dbReference type="VEuPathDB" id="FungiDB:FOIG_02003"/>
<reference evidence="9 10" key="1">
    <citation type="journal article" date="2018" name="Sci. Rep.">
        <title>Characterisation of pathogen-specific regions and novel effector candidates in Fusarium oxysporum f. sp. cepae.</title>
        <authorList>
            <person name="Armitage A.D."/>
            <person name="Taylor A."/>
            <person name="Sobczyk M.K."/>
            <person name="Baxter L."/>
            <person name="Greenfield B.P."/>
            <person name="Bates H.J."/>
            <person name="Wilson F."/>
            <person name="Jackson A.C."/>
            <person name="Ott S."/>
            <person name="Harrison R.J."/>
            <person name="Clarkson J.P."/>
        </authorList>
    </citation>
    <scope>NUCLEOTIDE SEQUENCE [LARGE SCALE GENOMIC DNA]</scope>
    <source>
        <strain evidence="9 10">Fo_A28</strain>
    </source>
</reference>
<evidence type="ECO:0000256" key="7">
    <source>
        <dbReference type="SAM" id="MobiDB-lite"/>
    </source>
</evidence>
<feature type="compositionally biased region" description="Basic and acidic residues" evidence="7">
    <location>
        <begin position="1120"/>
        <end position="1136"/>
    </location>
</feature>
<dbReference type="SUPFAM" id="SSF54236">
    <property type="entry name" value="Ubiquitin-like"/>
    <property type="match status" value="1"/>
</dbReference>
<evidence type="ECO:0000256" key="1">
    <source>
        <dbReference type="ARBA" id="ARBA00004173"/>
    </source>
</evidence>
<feature type="compositionally biased region" description="Polar residues" evidence="7">
    <location>
        <begin position="1140"/>
        <end position="1153"/>
    </location>
</feature>
<dbReference type="VEuPathDB" id="FungiDB:FOC1_g10013947"/>
<dbReference type="GO" id="GO:0016020">
    <property type="term" value="C:membrane"/>
    <property type="evidence" value="ECO:0007669"/>
    <property type="project" value="UniProtKB-SubCell"/>
</dbReference>
<dbReference type="EMBL" id="MRCY01000255">
    <property type="protein sequence ID" value="RKK90833.1"/>
    <property type="molecule type" value="Genomic_DNA"/>
</dbReference>
<dbReference type="FunFam" id="3.10.20.90:FF:000160">
    <property type="entry name" value="Polyubiquitin-C"/>
    <property type="match status" value="1"/>
</dbReference>
<evidence type="ECO:0000256" key="5">
    <source>
        <dbReference type="ARBA" id="ARBA00023128"/>
    </source>
</evidence>
<dbReference type="InterPro" id="IPR029071">
    <property type="entry name" value="Ubiquitin-like_domsf"/>
</dbReference>
<dbReference type="VEuPathDB" id="FungiDB:FOZG_05430"/>
<dbReference type="Gene3D" id="3.40.50.300">
    <property type="entry name" value="P-loop containing nucleotide triphosphate hydrolases"/>
    <property type="match status" value="1"/>
</dbReference>
<dbReference type="GO" id="GO:0005739">
    <property type="term" value="C:mitochondrion"/>
    <property type="evidence" value="ECO:0007669"/>
    <property type="project" value="UniProtKB-SubCell"/>
</dbReference>
<dbReference type="PANTHER" id="PTHR48182">
    <property type="entry name" value="PROTEIN SERAC1"/>
    <property type="match status" value="1"/>
</dbReference>
<name>A0A420PE71_FUSOX</name>
<feature type="region of interest" description="Disordered" evidence="7">
    <location>
        <begin position="1119"/>
        <end position="1153"/>
    </location>
</feature>
<keyword evidence="5" id="KW-0496">Mitochondrion</keyword>
<feature type="compositionally biased region" description="Basic and acidic residues" evidence="7">
    <location>
        <begin position="1209"/>
        <end position="1221"/>
    </location>
</feature>
<feature type="domain" description="Ubiquitin-like" evidence="8">
    <location>
        <begin position="1254"/>
        <end position="1314"/>
    </location>
</feature>
<gene>
    <name evidence="9" type="ORF">BFJ68_g16363</name>
</gene>
<comment type="caution">
    <text evidence="9">The sequence shown here is derived from an EMBL/GenBank/DDBJ whole genome shotgun (WGS) entry which is preliminary data.</text>
</comment>
<accession>A0A420PE71</accession>
<evidence type="ECO:0000313" key="9">
    <source>
        <dbReference type="EMBL" id="RKK90833.1"/>
    </source>
</evidence>
<evidence type="ECO:0000256" key="4">
    <source>
        <dbReference type="ARBA" id="ARBA00022824"/>
    </source>
</evidence>
<dbReference type="Pfam" id="PF00240">
    <property type="entry name" value="ubiquitin"/>
    <property type="match status" value="1"/>
</dbReference>
<dbReference type="VEuPathDB" id="FungiDB:FOXG_01824"/>
<comment type="subcellular location">
    <subcellularLocation>
        <location evidence="2">Endoplasmic reticulum</location>
    </subcellularLocation>
    <subcellularLocation>
        <location evidence="3">Membrane</location>
    </subcellularLocation>
    <subcellularLocation>
        <location evidence="1">Mitochondrion</location>
    </subcellularLocation>
</comment>
<dbReference type="GO" id="GO:0005783">
    <property type="term" value="C:endoplasmic reticulum"/>
    <property type="evidence" value="ECO:0007669"/>
    <property type="project" value="UniProtKB-SubCell"/>
</dbReference>
<dbReference type="InterPro" id="IPR027417">
    <property type="entry name" value="P-loop_NTPase"/>
</dbReference>
<evidence type="ECO:0000313" key="10">
    <source>
        <dbReference type="Proteomes" id="UP000285860"/>
    </source>
</evidence>
<dbReference type="InterPro" id="IPR029058">
    <property type="entry name" value="AB_hydrolase_fold"/>
</dbReference>
<proteinExistence type="predicted"/>
<dbReference type="SUPFAM" id="SSF52540">
    <property type="entry name" value="P-loop containing nucleoside triphosphate hydrolases"/>
    <property type="match status" value="1"/>
</dbReference>
<dbReference type="SUPFAM" id="SSF53474">
    <property type="entry name" value="alpha/beta-Hydrolases"/>
    <property type="match status" value="1"/>
</dbReference>
<dbReference type="SMART" id="SM00213">
    <property type="entry name" value="UBQ"/>
    <property type="match status" value="1"/>
</dbReference>
<keyword evidence="4" id="KW-0256">Endoplasmic reticulum</keyword>
<dbReference type="VEuPathDB" id="FungiDB:FOMG_05263"/>
<dbReference type="VEuPathDB" id="FungiDB:FOMG_11125"/>
<dbReference type="VEuPathDB" id="FungiDB:FOC1_g10014989"/>
<feature type="region of interest" description="Disordered" evidence="7">
    <location>
        <begin position="1207"/>
        <end position="1254"/>
    </location>
</feature>
<dbReference type="PRINTS" id="PR00348">
    <property type="entry name" value="UBIQUITIN"/>
</dbReference>
<protein>
    <recommendedName>
        <fullName evidence="8">Ubiquitin-like domain-containing protein</fullName>
    </recommendedName>
</protein>
<evidence type="ECO:0000256" key="6">
    <source>
        <dbReference type="ARBA" id="ARBA00023136"/>
    </source>
</evidence>
<dbReference type="VEuPathDB" id="FungiDB:HZS61_015142"/>
<evidence type="ECO:0000256" key="2">
    <source>
        <dbReference type="ARBA" id="ARBA00004240"/>
    </source>
</evidence>
<dbReference type="Proteomes" id="UP000285860">
    <property type="component" value="Unassembled WGS sequence"/>
</dbReference>
<evidence type="ECO:0000256" key="3">
    <source>
        <dbReference type="ARBA" id="ARBA00004370"/>
    </source>
</evidence>